<dbReference type="InterPro" id="IPR038109">
    <property type="entry name" value="DNA_bind_recomb_sf"/>
</dbReference>
<reference evidence="4" key="1">
    <citation type="journal article" date="2019" name="Int. J. Syst. Evol. Microbiol.">
        <title>The Global Catalogue of Microorganisms (GCM) 10K type strain sequencing project: providing services to taxonomists for standard genome sequencing and annotation.</title>
        <authorList>
            <consortium name="The Broad Institute Genomics Platform"/>
            <consortium name="The Broad Institute Genome Sequencing Center for Infectious Disease"/>
            <person name="Wu L."/>
            <person name="Ma J."/>
        </authorList>
    </citation>
    <scope>NUCLEOTIDE SEQUENCE [LARGE SCALE GENOMIC DNA]</scope>
    <source>
        <strain evidence="4">Q85</strain>
    </source>
</reference>
<organism evidence="3 4">
    <name type="scientific">Sphingomonas floccifaciens</name>
    <dbReference type="NCBI Taxonomy" id="1844115"/>
    <lineage>
        <taxon>Bacteria</taxon>
        <taxon>Pseudomonadati</taxon>
        <taxon>Pseudomonadota</taxon>
        <taxon>Alphaproteobacteria</taxon>
        <taxon>Sphingomonadales</taxon>
        <taxon>Sphingomonadaceae</taxon>
        <taxon>Sphingomonas</taxon>
    </lineage>
</organism>
<feature type="domain" description="Recombinase" evidence="2">
    <location>
        <begin position="152"/>
        <end position="295"/>
    </location>
</feature>
<dbReference type="InterPro" id="IPR011109">
    <property type="entry name" value="DNA_bind_recombinase_dom"/>
</dbReference>
<dbReference type="SUPFAM" id="SSF53041">
    <property type="entry name" value="Resolvase-like"/>
    <property type="match status" value="1"/>
</dbReference>
<dbReference type="Pfam" id="PF00239">
    <property type="entry name" value="Resolvase"/>
    <property type="match status" value="1"/>
</dbReference>
<evidence type="ECO:0000259" key="2">
    <source>
        <dbReference type="PROSITE" id="PS51737"/>
    </source>
</evidence>
<dbReference type="CDD" id="cd00338">
    <property type="entry name" value="Ser_Recombinase"/>
    <property type="match status" value="1"/>
</dbReference>
<comment type="caution">
    <text evidence="3">The sequence shown here is derived from an EMBL/GenBank/DDBJ whole genome shotgun (WGS) entry which is preliminary data.</text>
</comment>
<gene>
    <name evidence="3" type="ORF">ACFSC3_18565</name>
</gene>
<dbReference type="Pfam" id="PF07508">
    <property type="entry name" value="Recombinase"/>
    <property type="match status" value="1"/>
</dbReference>
<protein>
    <submittedName>
        <fullName evidence="3">Recombinase family protein</fullName>
    </submittedName>
</protein>
<dbReference type="PANTHER" id="PTHR30461">
    <property type="entry name" value="DNA-INVERTASE FROM LAMBDOID PROPHAGE"/>
    <property type="match status" value="1"/>
</dbReference>
<dbReference type="RefSeq" id="WP_380941584.1">
    <property type="nucleotide sequence ID" value="NZ_JBHUFC010000023.1"/>
</dbReference>
<dbReference type="PROSITE" id="PS51737">
    <property type="entry name" value="RECOMBINASE_DNA_BIND"/>
    <property type="match status" value="1"/>
</dbReference>
<dbReference type="PROSITE" id="PS51736">
    <property type="entry name" value="RECOMBINASES_3"/>
    <property type="match status" value="1"/>
</dbReference>
<evidence type="ECO:0000259" key="1">
    <source>
        <dbReference type="PROSITE" id="PS51736"/>
    </source>
</evidence>
<name>A0ABW4NI88_9SPHN</name>
<dbReference type="Gene3D" id="3.40.50.1390">
    <property type="entry name" value="Resolvase, N-terminal catalytic domain"/>
    <property type="match status" value="1"/>
</dbReference>
<proteinExistence type="predicted"/>
<dbReference type="InterPro" id="IPR006119">
    <property type="entry name" value="Resolv_N"/>
</dbReference>
<accession>A0ABW4NI88</accession>
<evidence type="ECO:0000313" key="3">
    <source>
        <dbReference type="EMBL" id="MFD1789561.1"/>
    </source>
</evidence>
<keyword evidence="4" id="KW-1185">Reference proteome</keyword>
<dbReference type="Pfam" id="PF13408">
    <property type="entry name" value="Zn_ribbon_recom"/>
    <property type="match status" value="1"/>
</dbReference>
<sequence length="600" mass="66228">MTTTGMKVAIYARYSSDRQSERSIEDQIRLCRERAAREGWTVVEVFPDFALSGATRDRPGLNAMVARAADFDIVMSEALDRISRDQEDIAAIWKRVEFAGCRLVTVSEGLISELQVGFTGTMSAVFLKNLADKTRRGQVGRVAAGRIPGGLCYGYEADVQVLANGEIDRGRRRIVPEQAEVVRRIFTWRAEGRSTSFIVKRLNREGVPGPTGGPWRISTICGSRQRRNGILHNELYIGRIVFNRQRFVRDPATRKRVSRPNPEGEWKVQAVPELRILDQALWDTVAAIEGAPERTAGIRRQPSKRLLSGLITCGVCSGSFTVVGAERWGCSTSRATGTCTNTRTIGTAQLEHRILDALRHRLLQPDLVAAFIEEYRLASEASRKAAAASHAKIERNRAKVTGRIERLTDMMADGVGNYVEMKKRLLAALAEREEIDRQLEDVEVAPAIALHPNLADAYRRNIETLVEALNTPELEGGEARLALRNLIERITAEPRAESRGLDLLVHGRLAQILHIANGRPDVSQGGRSVTARVSTSRCSEGGDAPEGAAGDCMFELVAGARNSANQQKAPEGADCMFRMVAGTGFDRCRTRFRVNDSKVV</sequence>
<dbReference type="InterPro" id="IPR036162">
    <property type="entry name" value="Resolvase-like_N_sf"/>
</dbReference>
<dbReference type="EMBL" id="JBHUFC010000023">
    <property type="protein sequence ID" value="MFD1789561.1"/>
    <property type="molecule type" value="Genomic_DNA"/>
</dbReference>
<dbReference type="InterPro" id="IPR025827">
    <property type="entry name" value="Zn_ribbon_recom_dom"/>
</dbReference>
<dbReference type="InterPro" id="IPR050639">
    <property type="entry name" value="SSR_resolvase"/>
</dbReference>
<evidence type="ECO:0000313" key="4">
    <source>
        <dbReference type="Proteomes" id="UP001597283"/>
    </source>
</evidence>
<dbReference type="PANTHER" id="PTHR30461:SF23">
    <property type="entry name" value="DNA RECOMBINASE-RELATED"/>
    <property type="match status" value="1"/>
</dbReference>
<dbReference type="SMART" id="SM00857">
    <property type="entry name" value="Resolvase"/>
    <property type="match status" value="1"/>
</dbReference>
<feature type="domain" description="Resolvase/invertase-type recombinase catalytic" evidence="1">
    <location>
        <begin position="7"/>
        <end position="153"/>
    </location>
</feature>
<dbReference type="Proteomes" id="UP001597283">
    <property type="component" value="Unassembled WGS sequence"/>
</dbReference>
<dbReference type="Gene3D" id="3.90.1750.20">
    <property type="entry name" value="Putative Large Serine Recombinase, Chain B, Domain 2"/>
    <property type="match status" value="1"/>
</dbReference>